<keyword evidence="11" id="KW-1185">Reference proteome</keyword>
<feature type="transmembrane region" description="Helical" evidence="7">
    <location>
        <begin position="49"/>
        <end position="70"/>
    </location>
</feature>
<dbReference type="Pfam" id="PF00005">
    <property type="entry name" value="ABC_tran"/>
    <property type="match status" value="1"/>
</dbReference>
<dbReference type="SMART" id="SM00382">
    <property type="entry name" value="AAA"/>
    <property type="match status" value="1"/>
</dbReference>
<evidence type="ECO:0000256" key="6">
    <source>
        <dbReference type="ARBA" id="ARBA00023136"/>
    </source>
</evidence>
<name>K8W6F7_9GAMM</name>
<feature type="domain" description="ABC transmembrane type-1" evidence="9">
    <location>
        <begin position="17"/>
        <end position="294"/>
    </location>
</feature>
<gene>
    <name evidence="10" type="ORF">OOA_16067</name>
</gene>
<dbReference type="PROSITE" id="PS50929">
    <property type="entry name" value="ABC_TM1F"/>
    <property type="match status" value="1"/>
</dbReference>
<evidence type="ECO:0000256" key="4">
    <source>
        <dbReference type="ARBA" id="ARBA00022840"/>
    </source>
</evidence>
<dbReference type="PATRIC" id="fig|1141662.3.peg.3257"/>
<keyword evidence="2 7" id="KW-0812">Transmembrane</keyword>
<sequence length="560" mass="62097">MYRALWALLRPYQFVLALALILQTVAGISSLVPWIAISQIAISPTENSNTWVIMAFLGGAIWLICQTLALHLTHQTDNQLCYHLRIKILDKLNNLPLSEFTHSGKEGIQQIVDRDVRLLHQLTAHAPADIAQLIVVPITASLILLWSNGLLLLFCLLPLAITFYLFHQLRAKRYQPLFTARDQTMGHLYQQFTEFADNPLLARQYPGRSIERSVTQALSACLQAFNRWINKIGAFSSLTQIGISTTLLTLWVIIGTFVLPISVSLPQIVLFILLMHTITAPIAAMGHGADALNHAVAASERIRHFLNQPEMQYGDKSLQGAYCSLNIKNVGFQLQDKTLLSDINLTIPQGQFIAIVGASGAGKSTLLQLMARFLDPTSGSLSLDTINLTELSLIGLNQQVAIVMQNTQPMPCSLKENLQLFAPDSTEAEIIDYLEKLNLLARIQQLPKRLDSIVGHDITLSGGEAQRLAIARALLSTAPILLLDEPTSALDPQNAELFFELLENEKRTRILITHDLTCLSRSDSVVLMDNGKVIAQGKHHQLSERVPQYQQLLGSLEEIV</sequence>
<dbReference type="InterPro" id="IPR036640">
    <property type="entry name" value="ABC1_TM_sf"/>
</dbReference>
<feature type="transmembrane region" description="Helical" evidence="7">
    <location>
        <begin position="12"/>
        <end position="37"/>
    </location>
</feature>
<dbReference type="PROSITE" id="PS00211">
    <property type="entry name" value="ABC_TRANSPORTER_1"/>
    <property type="match status" value="1"/>
</dbReference>
<feature type="transmembrane region" description="Helical" evidence="7">
    <location>
        <begin position="143"/>
        <end position="166"/>
    </location>
</feature>
<dbReference type="InterPro" id="IPR027417">
    <property type="entry name" value="P-loop_NTPase"/>
</dbReference>
<evidence type="ECO:0000259" key="9">
    <source>
        <dbReference type="PROSITE" id="PS50929"/>
    </source>
</evidence>
<evidence type="ECO:0000256" key="5">
    <source>
        <dbReference type="ARBA" id="ARBA00022989"/>
    </source>
</evidence>
<dbReference type="EMBL" id="AKKL01000045">
    <property type="protein sequence ID" value="EKT56144.1"/>
    <property type="molecule type" value="Genomic_DNA"/>
</dbReference>
<dbReference type="PANTHER" id="PTHR24221">
    <property type="entry name" value="ATP-BINDING CASSETTE SUB-FAMILY B"/>
    <property type="match status" value="1"/>
</dbReference>
<reference evidence="10 11" key="1">
    <citation type="journal article" date="2012" name="BMC Genomics">
        <title>Comparative genomics of bacteria in the genus Providencia isolated from wild Drosophila melanogaster.</title>
        <authorList>
            <person name="Galac M.R."/>
            <person name="Lazzaro B.P."/>
        </authorList>
    </citation>
    <scope>NUCLEOTIDE SEQUENCE [LARGE SCALE GENOMIC DNA]</scope>
    <source>
        <strain evidence="10 11">DSM 19968</strain>
    </source>
</reference>
<dbReference type="InterPro" id="IPR011527">
    <property type="entry name" value="ABC1_TM_dom"/>
</dbReference>
<dbReference type="GO" id="GO:0140359">
    <property type="term" value="F:ABC-type transporter activity"/>
    <property type="evidence" value="ECO:0007669"/>
    <property type="project" value="InterPro"/>
</dbReference>
<dbReference type="InterPro" id="IPR039421">
    <property type="entry name" value="Type_1_exporter"/>
</dbReference>
<evidence type="ECO:0000256" key="2">
    <source>
        <dbReference type="ARBA" id="ARBA00022692"/>
    </source>
</evidence>
<evidence type="ECO:0000256" key="7">
    <source>
        <dbReference type="SAM" id="Phobius"/>
    </source>
</evidence>
<feature type="domain" description="ABC transporter" evidence="8">
    <location>
        <begin position="325"/>
        <end position="555"/>
    </location>
</feature>
<accession>K8W6F7</accession>
<dbReference type="RefSeq" id="WP_008913196.1">
    <property type="nucleotide sequence ID" value="NZ_KB233224.1"/>
</dbReference>
<organism evidence="10 11">
    <name type="scientific">Providencia burhodogranariea DSM 19968</name>
    <dbReference type="NCBI Taxonomy" id="1141662"/>
    <lineage>
        <taxon>Bacteria</taxon>
        <taxon>Pseudomonadati</taxon>
        <taxon>Pseudomonadota</taxon>
        <taxon>Gammaproteobacteria</taxon>
        <taxon>Enterobacterales</taxon>
        <taxon>Morganellaceae</taxon>
        <taxon>Providencia</taxon>
    </lineage>
</organism>
<comment type="subcellular location">
    <subcellularLocation>
        <location evidence="1">Cell membrane</location>
        <topology evidence="1">Multi-pass membrane protein</topology>
    </subcellularLocation>
</comment>
<keyword evidence="6 7" id="KW-0472">Membrane</keyword>
<feature type="transmembrane region" description="Helical" evidence="7">
    <location>
        <begin position="232"/>
        <end position="259"/>
    </location>
</feature>
<dbReference type="STRING" id="1141662.OOA_16067"/>
<dbReference type="SUPFAM" id="SSF52540">
    <property type="entry name" value="P-loop containing nucleoside triphosphate hydrolases"/>
    <property type="match status" value="1"/>
</dbReference>
<dbReference type="Pfam" id="PF00664">
    <property type="entry name" value="ABC_membrane"/>
    <property type="match status" value="1"/>
</dbReference>
<keyword evidence="4 10" id="KW-0067">ATP-binding</keyword>
<dbReference type="HOGENOM" id="CLU_000604_84_9_6"/>
<dbReference type="GO" id="GO:0034040">
    <property type="term" value="F:ATPase-coupled lipid transmembrane transporter activity"/>
    <property type="evidence" value="ECO:0007669"/>
    <property type="project" value="TreeGrafter"/>
</dbReference>
<dbReference type="PANTHER" id="PTHR24221:SF654">
    <property type="entry name" value="ATP-BINDING CASSETTE SUB-FAMILY B MEMBER 6"/>
    <property type="match status" value="1"/>
</dbReference>
<evidence type="ECO:0000256" key="3">
    <source>
        <dbReference type="ARBA" id="ARBA00022741"/>
    </source>
</evidence>
<dbReference type="GO" id="GO:0016887">
    <property type="term" value="F:ATP hydrolysis activity"/>
    <property type="evidence" value="ECO:0007669"/>
    <property type="project" value="InterPro"/>
</dbReference>
<dbReference type="GO" id="GO:0005886">
    <property type="term" value="C:plasma membrane"/>
    <property type="evidence" value="ECO:0007669"/>
    <property type="project" value="UniProtKB-SubCell"/>
</dbReference>
<protein>
    <submittedName>
        <fullName evidence="10">ABC transporter ATP-binding protein/permease</fullName>
    </submittedName>
</protein>
<evidence type="ECO:0000256" key="1">
    <source>
        <dbReference type="ARBA" id="ARBA00004651"/>
    </source>
</evidence>
<comment type="caution">
    <text evidence="10">The sequence shown here is derived from an EMBL/GenBank/DDBJ whole genome shotgun (WGS) entry which is preliminary data.</text>
</comment>
<dbReference type="InterPro" id="IPR003439">
    <property type="entry name" value="ABC_transporter-like_ATP-bd"/>
</dbReference>
<dbReference type="SUPFAM" id="SSF90123">
    <property type="entry name" value="ABC transporter transmembrane region"/>
    <property type="match status" value="1"/>
</dbReference>
<evidence type="ECO:0000313" key="10">
    <source>
        <dbReference type="EMBL" id="EKT56144.1"/>
    </source>
</evidence>
<evidence type="ECO:0000313" key="11">
    <source>
        <dbReference type="Proteomes" id="UP000009336"/>
    </source>
</evidence>
<dbReference type="AlphaFoldDB" id="K8W6F7"/>
<dbReference type="Gene3D" id="1.20.1560.10">
    <property type="entry name" value="ABC transporter type 1, transmembrane domain"/>
    <property type="match status" value="1"/>
</dbReference>
<dbReference type="InterPro" id="IPR003593">
    <property type="entry name" value="AAA+_ATPase"/>
</dbReference>
<dbReference type="eggNOG" id="COG1132">
    <property type="taxonomic scope" value="Bacteria"/>
</dbReference>
<dbReference type="GO" id="GO:0005524">
    <property type="term" value="F:ATP binding"/>
    <property type="evidence" value="ECO:0007669"/>
    <property type="project" value="UniProtKB-KW"/>
</dbReference>
<evidence type="ECO:0000259" key="8">
    <source>
        <dbReference type="PROSITE" id="PS50893"/>
    </source>
</evidence>
<proteinExistence type="predicted"/>
<dbReference type="PROSITE" id="PS50893">
    <property type="entry name" value="ABC_TRANSPORTER_2"/>
    <property type="match status" value="1"/>
</dbReference>
<keyword evidence="5 7" id="KW-1133">Transmembrane helix</keyword>
<dbReference type="Proteomes" id="UP000009336">
    <property type="component" value="Unassembled WGS sequence"/>
</dbReference>
<dbReference type="InterPro" id="IPR017871">
    <property type="entry name" value="ABC_transporter-like_CS"/>
</dbReference>
<keyword evidence="3" id="KW-0547">Nucleotide-binding</keyword>
<dbReference type="Gene3D" id="3.40.50.300">
    <property type="entry name" value="P-loop containing nucleotide triphosphate hydrolases"/>
    <property type="match status" value="1"/>
</dbReference>